<keyword evidence="2" id="KW-1133">Transmembrane helix</keyword>
<evidence type="ECO:0000256" key="2">
    <source>
        <dbReference type="SAM" id="Phobius"/>
    </source>
</evidence>
<evidence type="ECO:0000313" key="4">
    <source>
        <dbReference type="Proteomes" id="UP000318349"/>
    </source>
</evidence>
<keyword evidence="2" id="KW-0812">Transmembrane</keyword>
<dbReference type="Proteomes" id="UP000318349">
    <property type="component" value="Unassembled WGS sequence"/>
</dbReference>
<keyword evidence="2" id="KW-0472">Membrane</keyword>
<proteinExistence type="predicted"/>
<feature type="region of interest" description="Disordered" evidence="1">
    <location>
        <begin position="168"/>
        <end position="192"/>
    </location>
</feature>
<dbReference type="EMBL" id="VMNI01000007">
    <property type="protein sequence ID" value="TVO77432.1"/>
    <property type="molecule type" value="Genomic_DNA"/>
</dbReference>
<dbReference type="AlphaFoldDB" id="A0A557RW01"/>
<evidence type="ECO:0000256" key="1">
    <source>
        <dbReference type="SAM" id="MobiDB-lite"/>
    </source>
</evidence>
<sequence>MDQAIDVHANCLPTASGRATQWSDKLRVGDAWSIKLAPILNPAPRTESTRRMLMTHIASLAAFRRHAAALARVMIIFVTLFYGWTNYANIVSASHEPAAWLTHADSQTLLVTADDHAHAHDHDDLLMVEHDGGAHQHGHNALDHSHDKQNLPYRGEHLTLDSATHWERTPQASVPPGPSFPFERPPRVIPVV</sequence>
<gene>
    <name evidence="3" type="ORF">FHP89_08970</name>
</gene>
<name>A0A557RW01_9RHOO</name>
<accession>A0A557RW01</accession>
<comment type="caution">
    <text evidence="3">The sequence shown here is derived from an EMBL/GenBank/DDBJ whole genome shotgun (WGS) entry which is preliminary data.</text>
</comment>
<evidence type="ECO:0000313" key="3">
    <source>
        <dbReference type="EMBL" id="TVO77432.1"/>
    </source>
</evidence>
<protein>
    <submittedName>
        <fullName evidence="3">Uncharacterized protein</fullName>
    </submittedName>
</protein>
<feature type="transmembrane region" description="Helical" evidence="2">
    <location>
        <begin position="67"/>
        <end position="84"/>
    </location>
</feature>
<organism evidence="3 4">
    <name type="scientific">Denitromonas halophila</name>
    <dbReference type="NCBI Taxonomy" id="1629404"/>
    <lineage>
        <taxon>Bacteria</taxon>
        <taxon>Pseudomonadati</taxon>
        <taxon>Pseudomonadota</taxon>
        <taxon>Betaproteobacteria</taxon>
        <taxon>Rhodocyclales</taxon>
        <taxon>Zoogloeaceae</taxon>
        <taxon>Denitromonas</taxon>
    </lineage>
</organism>
<reference evidence="3 4" key="1">
    <citation type="submission" date="2019-07" db="EMBL/GenBank/DDBJ databases">
        <title>The pathways for chlorine oxyanion respiration interact through the shared metabolite chlorate.</title>
        <authorList>
            <person name="Barnum T.P."/>
            <person name="Cheng Y."/>
            <person name="Hill K.A."/>
            <person name="Lucas L.N."/>
            <person name="Carlson H.K."/>
            <person name="Coates J.D."/>
        </authorList>
    </citation>
    <scope>NUCLEOTIDE SEQUENCE [LARGE SCALE GENOMIC DNA]</scope>
    <source>
        <strain evidence="3 4">SFB-1</strain>
    </source>
</reference>